<dbReference type="Proteomes" id="UP000325255">
    <property type="component" value="Unassembled WGS sequence"/>
</dbReference>
<dbReference type="InterPro" id="IPR021799">
    <property type="entry name" value="PIN-like_prokaryotic"/>
</dbReference>
<sequence>MVVADAGPLHYLVLIGHIEVLPRLFGAVSVPTTVADELRHPNAPDAVRAWAAAPPPWLAVHPDSAEPTEDLRRLDPGERAAIALAHTLGAGLLLIDDRAGVAVARQQGFRVTGTLGVLADAAAEGLLDLAAAFAALRATNFRHAPALLDALLAADRARRGEPEGDR</sequence>
<name>A0A5M6IKD5_9PROT</name>
<dbReference type="PANTHER" id="PTHR39550">
    <property type="entry name" value="SLL0658 PROTEIN"/>
    <property type="match status" value="1"/>
</dbReference>
<organism evidence="1 2">
    <name type="scientific">Rhodovastum atsumiense</name>
    <dbReference type="NCBI Taxonomy" id="504468"/>
    <lineage>
        <taxon>Bacteria</taxon>
        <taxon>Pseudomonadati</taxon>
        <taxon>Pseudomonadota</taxon>
        <taxon>Alphaproteobacteria</taxon>
        <taxon>Acetobacterales</taxon>
        <taxon>Acetobacteraceae</taxon>
        <taxon>Rhodovastum</taxon>
    </lineage>
</organism>
<reference evidence="1 2" key="1">
    <citation type="submission" date="2019-09" db="EMBL/GenBank/DDBJ databases">
        <title>Genome sequence of Rhodovastum atsumiense, a diverse member of the Acetobacteraceae family of non-sulfur purple photosynthetic bacteria.</title>
        <authorList>
            <person name="Meyer T."/>
            <person name="Kyndt J."/>
        </authorList>
    </citation>
    <scope>NUCLEOTIDE SEQUENCE [LARGE SCALE GENOMIC DNA]</scope>
    <source>
        <strain evidence="1 2">DSM 21279</strain>
    </source>
</reference>
<comment type="caution">
    <text evidence="1">The sequence shown here is derived from an EMBL/GenBank/DDBJ whole genome shotgun (WGS) entry which is preliminary data.</text>
</comment>
<evidence type="ECO:0000313" key="2">
    <source>
        <dbReference type="Proteomes" id="UP000325255"/>
    </source>
</evidence>
<proteinExistence type="predicted"/>
<dbReference type="AlphaFoldDB" id="A0A5M6IKD5"/>
<dbReference type="EMBL" id="VWPK01000074">
    <property type="protein sequence ID" value="KAA5608642.1"/>
    <property type="molecule type" value="Genomic_DNA"/>
</dbReference>
<dbReference type="PANTHER" id="PTHR39550:SF1">
    <property type="entry name" value="SLL0658 PROTEIN"/>
    <property type="match status" value="1"/>
</dbReference>
<protein>
    <submittedName>
        <fullName evidence="1">DUF3368 domain-containing protein</fullName>
    </submittedName>
</protein>
<dbReference type="Pfam" id="PF11848">
    <property type="entry name" value="DUF3368"/>
    <property type="match status" value="1"/>
</dbReference>
<accession>A0A5M6IKD5</accession>
<dbReference type="OrthoDB" id="9796404at2"/>
<evidence type="ECO:0000313" key="1">
    <source>
        <dbReference type="EMBL" id="KAA5608642.1"/>
    </source>
</evidence>
<gene>
    <name evidence="1" type="ORF">F1189_28100</name>
</gene>
<keyword evidence="2" id="KW-1185">Reference proteome</keyword>